<comment type="caution">
    <text evidence="1">The sequence shown here is derived from an EMBL/GenBank/DDBJ whole genome shotgun (WGS) entry which is preliminary data.</text>
</comment>
<evidence type="ECO:0000313" key="1">
    <source>
        <dbReference type="EMBL" id="GFS73699.1"/>
    </source>
</evidence>
<organism evidence="1 2">
    <name type="scientific">Nephila pilipes</name>
    <name type="common">Giant wood spider</name>
    <name type="synonym">Nephila maculata</name>
    <dbReference type="NCBI Taxonomy" id="299642"/>
    <lineage>
        <taxon>Eukaryota</taxon>
        <taxon>Metazoa</taxon>
        <taxon>Ecdysozoa</taxon>
        <taxon>Arthropoda</taxon>
        <taxon>Chelicerata</taxon>
        <taxon>Arachnida</taxon>
        <taxon>Araneae</taxon>
        <taxon>Araneomorphae</taxon>
        <taxon>Entelegynae</taxon>
        <taxon>Araneoidea</taxon>
        <taxon>Nephilidae</taxon>
        <taxon>Nephila</taxon>
    </lineage>
</organism>
<proteinExistence type="predicted"/>
<protein>
    <submittedName>
        <fullName evidence="1">Uncharacterized protein</fullName>
    </submittedName>
</protein>
<dbReference type="Proteomes" id="UP000887013">
    <property type="component" value="Unassembled WGS sequence"/>
</dbReference>
<accession>A0A8X6T4T6</accession>
<dbReference type="AlphaFoldDB" id="A0A8X6T4T6"/>
<reference evidence="1" key="1">
    <citation type="submission" date="2020-08" db="EMBL/GenBank/DDBJ databases">
        <title>Multicomponent nature underlies the extraordinary mechanical properties of spider dragline silk.</title>
        <authorList>
            <person name="Kono N."/>
            <person name="Nakamura H."/>
            <person name="Mori M."/>
            <person name="Yoshida Y."/>
            <person name="Ohtoshi R."/>
            <person name="Malay A.D."/>
            <person name="Moran D.A.P."/>
            <person name="Tomita M."/>
            <person name="Numata K."/>
            <person name="Arakawa K."/>
        </authorList>
    </citation>
    <scope>NUCLEOTIDE SEQUENCE</scope>
</reference>
<keyword evidence="2" id="KW-1185">Reference proteome</keyword>
<dbReference type="EMBL" id="BMAW01096215">
    <property type="protein sequence ID" value="GFS73699.1"/>
    <property type="molecule type" value="Genomic_DNA"/>
</dbReference>
<evidence type="ECO:0000313" key="2">
    <source>
        <dbReference type="Proteomes" id="UP000887013"/>
    </source>
</evidence>
<sequence length="82" mass="8961">MSVRITQSYKPSFTTFQASNGSKENHSETNGRLCTQEVISIKTTTINFIGNFDWIFANLGQVGVCPIGGVHSSAMNPFQSQC</sequence>
<gene>
    <name evidence="1" type="ORF">NPIL_379891</name>
</gene>
<name>A0A8X6T4T6_NEPPI</name>